<dbReference type="Gene3D" id="3.40.50.720">
    <property type="entry name" value="NAD(P)-binding Rossmann-like Domain"/>
    <property type="match status" value="1"/>
</dbReference>
<dbReference type="CDD" id="cd00757">
    <property type="entry name" value="ThiF_MoeB_HesA_family"/>
    <property type="match status" value="1"/>
</dbReference>
<accession>A0A1G6MD32</accession>
<dbReference type="InterPro" id="IPR045886">
    <property type="entry name" value="ThiF/MoeB/HesA"/>
</dbReference>
<name>A0A1G6MD32_9BACT</name>
<evidence type="ECO:0000259" key="1">
    <source>
        <dbReference type="Pfam" id="PF00899"/>
    </source>
</evidence>
<sequence length="215" mass="23985">MSFFDRQIPVLGDICQEKLKNSRVFVGGAGGLGCIVCELLVRSGVGKLYIADFDVISESNIHRQLLYTTHDIGKQKNLTAKEKLDSIGFNCQVEILGKIDEDFLLPDVDVIVDCFDNKDSKNLLSRLAFKNNIYFVHAGVSGYFGQISTLKDKKLEDVFSFGDQENYILPYTVGVVGSIQAMEVVKIICSLKPNLLDKILCIDLLNYSFDTIILN</sequence>
<proteinExistence type="predicted"/>
<dbReference type="RefSeq" id="WP_092128576.1">
    <property type="nucleotide sequence ID" value="NZ_FMYU01000006.1"/>
</dbReference>
<evidence type="ECO:0000313" key="3">
    <source>
        <dbReference type="Proteomes" id="UP000199411"/>
    </source>
</evidence>
<protein>
    <submittedName>
        <fullName evidence="2">ThiF family protein</fullName>
    </submittedName>
</protein>
<feature type="domain" description="THIF-type NAD/FAD binding fold" evidence="1">
    <location>
        <begin position="5"/>
        <end position="211"/>
    </location>
</feature>
<dbReference type="GO" id="GO:0061504">
    <property type="term" value="P:cyclic threonylcarbamoyladenosine biosynthetic process"/>
    <property type="evidence" value="ECO:0007669"/>
    <property type="project" value="TreeGrafter"/>
</dbReference>
<keyword evidence="3" id="KW-1185">Reference proteome</keyword>
<dbReference type="EMBL" id="FMYU01000006">
    <property type="protein sequence ID" value="SDC53482.1"/>
    <property type="molecule type" value="Genomic_DNA"/>
</dbReference>
<evidence type="ECO:0000313" key="2">
    <source>
        <dbReference type="EMBL" id="SDC53482.1"/>
    </source>
</evidence>
<dbReference type="PANTHER" id="PTHR43267:SF1">
    <property type="entry name" value="TRNA THREONYLCARBAMOYLADENOSINE DEHYDRATASE"/>
    <property type="match status" value="1"/>
</dbReference>
<dbReference type="Pfam" id="PF00899">
    <property type="entry name" value="ThiF"/>
    <property type="match status" value="1"/>
</dbReference>
<dbReference type="GO" id="GO:0008641">
    <property type="term" value="F:ubiquitin-like modifier activating enzyme activity"/>
    <property type="evidence" value="ECO:0007669"/>
    <property type="project" value="InterPro"/>
</dbReference>
<gene>
    <name evidence="2" type="ORF">SAMN05660835_00963</name>
</gene>
<dbReference type="PROSITE" id="PS51257">
    <property type="entry name" value="PROKAR_LIPOPROTEIN"/>
    <property type="match status" value="1"/>
</dbReference>
<dbReference type="SUPFAM" id="SSF69572">
    <property type="entry name" value="Activating enzymes of the ubiquitin-like proteins"/>
    <property type="match status" value="1"/>
</dbReference>
<dbReference type="OrthoDB" id="9804286at2"/>
<organism evidence="2 3">
    <name type="scientific">Desulfurella multipotens</name>
    <dbReference type="NCBI Taxonomy" id="79269"/>
    <lineage>
        <taxon>Bacteria</taxon>
        <taxon>Pseudomonadati</taxon>
        <taxon>Campylobacterota</taxon>
        <taxon>Desulfurellia</taxon>
        <taxon>Desulfurellales</taxon>
        <taxon>Desulfurellaceae</taxon>
        <taxon>Desulfurella</taxon>
    </lineage>
</organism>
<dbReference type="InterPro" id="IPR000594">
    <property type="entry name" value="ThiF_NAD_FAD-bd"/>
</dbReference>
<dbReference type="GO" id="GO:0061503">
    <property type="term" value="F:tRNA threonylcarbamoyladenosine dehydratase"/>
    <property type="evidence" value="ECO:0007669"/>
    <property type="project" value="TreeGrafter"/>
</dbReference>
<dbReference type="InterPro" id="IPR035985">
    <property type="entry name" value="Ubiquitin-activating_enz"/>
</dbReference>
<reference evidence="3" key="1">
    <citation type="submission" date="2016-10" db="EMBL/GenBank/DDBJ databases">
        <authorList>
            <person name="Varghese N."/>
            <person name="Submissions S."/>
        </authorList>
    </citation>
    <scope>NUCLEOTIDE SEQUENCE [LARGE SCALE GENOMIC DNA]</scope>
    <source>
        <strain evidence="3">DSM 8415</strain>
    </source>
</reference>
<dbReference type="AlphaFoldDB" id="A0A1G6MD32"/>
<dbReference type="Proteomes" id="UP000199411">
    <property type="component" value="Unassembled WGS sequence"/>
</dbReference>
<dbReference type="PANTHER" id="PTHR43267">
    <property type="entry name" value="TRNA THREONYLCARBAMOYLADENOSINE DEHYDRATASE"/>
    <property type="match status" value="1"/>
</dbReference>